<evidence type="ECO:0000256" key="7">
    <source>
        <dbReference type="ARBA" id="ARBA00023136"/>
    </source>
</evidence>
<feature type="transmembrane region" description="Helical" evidence="9">
    <location>
        <begin position="52"/>
        <end position="70"/>
    </location>
</feature>
<evidence type="ECO:0000256" key="5">
    <source>
        <dbReference type="ARBA" id="ARBA00022692"/>
    </source>
</evidence>
<keyword evidence="2 9" id="KW-0813">Transport</keyword>
<evidence type="ECO:0000313" key="11">
    <source>
        <dbReference type="EMBL" id="PSW08683.1"/>
    </source>
</evidence>
<feature type="domain" description="Tripartite ATP-independent periplasmic transporters DctQ component" evidence="10">
    <location>
        <begin position="28"/>
        <end position="156"/>
    </location>
</feature>
<evidence type="ECO:0000259" key="10">
    <source>
        <dbReference type="Pfam" id="PF04290"/>
    </source>
</evidence>
<keyword evidence="3" id="KW-1003">Cell membrane</keyword>
<comment type="subunit">
    <text evidence="9">The complex comprises the extracytoplasmic solute receptor protein and the two transmembrane proteins.</text>
</comment>
<dbReference type="PANTHER" id="PTHR35011:SF2">
    <property type="entry name" value="2,3-DIKETO-L-GULONATE TRAP TRANSPORTER SMALL PERMEASE PROTEIN YIAM"/>
    <property type="match status" value="1"/>
</dbReference>
<keyword evidence="4 9" id="KW-0997">Cell inner membrane</keyword>
<comment type="subcellular location">
    <subcellularLocation>
        <location evidence="1 9">Cell inner membrane</location>
        <topology evidence="1 9">Multi-pass membrane protein</topology>
    </subcellularLocation>
</comment>
<comment type="function">
    <text evidence="9">Part of the tripartite ATP-independent periplasmic (TRAP) transport system.</text>
</comment>
<evidence type="ECO:0000256" key="1">
    <source>
        <dbReference type="ARBA" id="ARBA00004429"/>
    </source>
</evidence>
<dbReference type="GO" id="GO:0015740">
    <property type="term" value="P:C4-dicarboxylate transport"/>
    <property type="evidence" value="ECO:0007669"/>
    <property type="project" value="TreeGrafter"/>
</dbReference>
<evidence type="ECO:0000256" key="4">
    <source>
        <dbReference type="ARBA" id="ARBA00022519"/>
    </source>
</evidence>
<accession>A0A2T3N705</accession>
<proteinExistence type="inferred from homology"/>
<evidence type="ECO:0000256" key="3">
    <source>
        <dbReference type="ARBA" id="ARBA00022475"/>
    </source>
</evidence>
<dbReference type="GO" id="GO:0005886">
    <property type="term" value="C:plasma membrane"/>
    <property type="evidence" value="ECO:0007669"/>
    <property type="project" value="UniProtKB-SubCell"/>
</dbReference>
<dbReference type="Pfam" id="PF04290">
    <property type="entry name" value="DctQ"/>
    <property type="match status" value="1"/>
</dbReference>
<evidence type="ECO:0000256" key="6">
    <source>
        <dbReference type="ARBA" id="ARBA00022989"/>
    </source>
</evidence>
<sequence length="168" mass="18980">MAVHLYGRAMDRLENTLMFAGMVLLVAMVISIITGVSLRFFIGSGSGFAEPISKFFLVQITFYGTALCYRRSEHLRVSLLNDWLEGTKLRVLEIFQHLLVMVFAICLVRYGIDLVDRTWFQRYPEITWLRVGLVYTAVPAAGALVALFSLEKLLGMFVSSEEVCDAQL</sequence>
<keyword evidence="7 9" id="KW-0472">Membrane</keyword>
<gene>
    <name evidence="11" type="ORF">C9J01_22755</name>
</gene>
<dbReference type="PANTHER" id="PTHR35011">
    <property type="entry name" value="2,3-DIKETO-L-GULONATE TRAP TRANSPORTER SMALL PERMEASE PROTEIN YIAM"/>
    <property type="match status" value="1"/>
</dbReference>
<protein>
    <recommendedName>
        <fullName evidence="9">TRAP transporter small permease protein</fullName>
    </recommendedName>
</protein>
<dbReference type="AlphaFoldDB" id="A0A2T3N705"/>
<comment type="similarity">
    <text evidence="8 9">Belongs to the TRAP transporter small permease family.</text>
</comment>
<comment type="caution">
    <text evidence="11">The sequence shown here is derived from an EMBL/GenBank/DDBJ whole genome shotgun (WGS) entry which is preliminary data.</text>
</comment>
<dbReference type="GO" id="GO:0022857">
    <property type="term" value="F:transmembrane transporter activity"/>
    <property type="evidence" value="ECO:0007669"/>
    <property type="project" value="UniProtKB-UniRule"/>
</dbReference>
<evidence type="ECO:0000256" key="9">
    <source>
        <dbReference type="RuleBase" id="RU369079"/>
    </source>
</evidence>
<reference evidence="11 12" key="1">
    <citation type="submission" date="2018-03" db="EMBL/GenBank/DDBJ databases">
        <title>Whole genome sequencing of Histamine producing bacteria.</title>
        <authorList>
            <person name="Butler K."/>
        </authorList>
    </citation>
    <scope>NUCLEOTIDE SEQUENCE [LARGE SCALE GENOMIC DNA]</scope>
    <source>
        <strain evidence="11 12">DSM 19138</strain>
    </source>
</reference>
<name>A0A2T3N705_9GAMM</name>
<dbReference type="Proteomes" id="UP000241346">
    <property type="component" value="Unassembled WGS sequence"/>
</dbReference>
<dbReference type="InterPro" id="IPR055348">
    <property type="entry name" value="DctQ"/>
</dbReference>
<evidence type="ECO:0000313" key="12">
    <source>
        <dbReference type="Proteomes" id="UP000241346"/>
    </source>
</evidence>
<keyword evidence="6 9" id="KW-1133">Transmembrane helix</keyword>
<dbReference type="EMBL" id="PYMB01000019">
    <property type="protein sequence ID" value="PSW08683.1"/>
    <property type="molecule type" value="Genomic_DNA"/>
</dbReference>
<evidence type="ECO:0000256" key="2">
    <source>
        <dbReference type="ARBA" id="ARBA00022448"/>
    </source>
</evidence>
<keyword evidence="5 9" id="KW-0812">Transmembrane</keyword>
<organism evidence="11 12">
    <name type="scientific">Photobacterium rosenbergii</name>
    <dbReference type="NCBI Taxonomy" id="294936"/>
    <lineage>
        <taxon>Bacteria</taxon>
        <taxon>Pseudomonadati</taxon>
        <taxon>Pseudomonadota</taxon>
        <taxon>Gammaproteobacteria</taxon>
        <taxon>Vibrionales</taxon>
        <taxon>Vibrionaceae</taxon>
        <taxon>Photobacterium</taxon>
    </lineage>
</organism>
<dbReference type="RefSeq" id="WP_107300423.1">
    <property type="nucleotide sequence ID" value="NZ_PYMB01000019.1"/>
</dbReference>
<feature type="transmembrane region" description="Helical" evidence="9">
    <location>
        <begin position="132"/>
        <end position="150"/>
    </location>
</feature>
<dbReference type="InterPro" id="IPR007387">
    <property type="entry name" value="TRAP_DctQ"/>
</dbReference>
<feature type="transmembrane region" description="Helical" evidence="9">
    <location>
        <begin position="91"/>
        <end position="112"/>
    </location>
</feature>
<dbReference type="OrthoDB" id="4964541at2"/>
<evidence type="ECO:0000256" key="8">
    <source>
        <dbReference type="ARBA" id="ARBA00038436"/>
    </source>
</evidence>
<feature type="transmembrane region" description="Helical" evidence="9">
    <location>
        <begin position="17"/>
        <end position="40"/>
    </location>
</feature>